<reference evidence="2" key="1">
    <citation type="journal article" date="2020" name="Stud. Mycol.">
        <title>101 Dothideomycetes genomes: a test case for predicting lifestyles and emergence of pathogens.</title>
        <authorList>
            <person name="Haridas S."/>
            <person name="Albert R."/>
            <person name="Binder M."/>
            <person name="Bloem J."/>
            <person name="Labutti K."/>
            <person name="Salamov A."/>
            <person name="Andreopoulos B."/>
            <person name="Baker S."/>
            <person name="Barry K."/>
            <person name="Bills G."/>
            <person name="Bluhm B."/>
            <person name="Cannon C."/>
            <person name="Castanera R."/>
            <person name="Culley D."/>
            <person name="Daum C."/>
            <person name="Ezra D."/>
            <person name="Gonzalez J."/>
            <person name="Henrissat B."/>
            <person name="Kuo A."/>
            <person name="Liang C."/>
            <person name="Lipzen A."/>
            <person name="Lutzoni F."/>
            <person name="Magnuson J."/>
            <person name="Mondo S."/>
            <person name="Nolan M."/>
            <person name="Ohm R."/>
            <person name="Pangilinan J."/>
            <person name="Park H.-J."/>
            <person name="Ramirez L."/>
            <person name="Alfaro M."/>
            <person name="Sun H."/>
            <person name="Tritt A."/>
            <person name="Yoshinaga Y."/>
            <person name="Zwiers L.-H."/>
            <person name="Turgeon B."/>
            <person name="Goodwin S."/>
            <person name="Spatafora J."/>
            <person name="Crous P."/>
            <person name="Grigoriev I."/>
        </authorList>
    </citation>
    <scope>NUCLEOTIDE SEQUENCE</scope>
    <source>
        <strain evidence="2">CBS 109.77</strain>
    </source>
</reference>
<evidence type="ECO:0000313" key="2">
    <source>
        <dbReference type="EMBL" id="KAF2790485.1"/>
    </source>
</evidence>
<keyword evidence="1" id="KW-0472">Membrane</keyword>
<organism evidence="2 3">
    <name type="scientific">Melanomma pulvis-pyrius CBS 109.77</name>
    <dbReference type="NCBI Taxonomy" id="1314802"/>
    <lineage>
        <taxon>Eukaryota</taxon>
        <taxon>Fungi</taxon>
        <taxon>Dikarya</taxon>
        <taxon>Ascomycota</taxon>
        <taxon>Pezizomycotina</taxon>
        <taxon>Dothideomycetes</taxon>
        <taxon>Pleosporomycetidae</taxon>
        <taxon>Pleosporales</taxon>
        <taxon>Melanommataceae</taxon>
        <taxon>Melanomma</taxon>
    </lineage>
</organism>
<dbReference type="AlphaFoldDB" id="A0A6A6X2Y4"/>
<keyword evidence="3" id="KW-1185">Reference proteome</keyword>
<evidence type="ECO:0000313" key="3">
    <source>
        <dbReference type="Proteomes" id="UP000799757"/>
    </source>
</evidence>
<sequence length="74" mass="8168">MRRGMIYIMTATVNSVPCSCSCVVSQVSRMLSAPRNAEYPIIALFVVPDAFPGLVFLLTLITIPTSLIEESLRY</sequence>
<keyword evidence="1" id="KW-1133">Transmembrane helix</keyword>
<feature type="transmembrane region" description="Helical" evidence="1">
    <location>
        <begin position="39"/>
        <end position="63"/>
    </location>
</feature>
<accession>A0A6A6X2Y4</accession>
<dbReference type="EMBL" id="MU002071">
    <property type="protein sequence ID" value="KAF2790485.1"/>
    <property type="molecule type" value="Genomic_DNA"/>
</dbReference>
<name>A0A6A6X2Y4_9PLEO</name>
<evidence type="ECO:0000256" key="1">
    <source>
        <dbReference type="SAM" id="Phobius"/>
    </source>
</evidence>
<dbReference type="Proteomes" id="UP000799757">
    <property type="component" value="Unassembled WGS sequence"/>
</dbReference>
<protein>
    <submittedName>
        <fullName evidence="2">Uncharacterized protein</fullName>
    </submittedName>
</protein>
<gene>
    <name evidence="2" type="ORF">K505DRAFT_79348</name>
</gene>
<keyword evidence="1" id="KW-0812">Transmembrane</keyword>
<proteinExistence type="predicted"/>